<organism evidence="1">
    <name type="scientific">uncultured Caudovirales phage</name>
    <dbReference type="NCBI Taxonomy" id="2100421"/>
    <lineage>
        <taxon>Viruses</taxon>
        <taxon>Duplodnaviria</taxon>
        <taxon>Heunggongvirae</taxon>
        <taxon>Uroviricota</taxon>
        <taxon>Caudoviricetes</taxon>
        <taxon>Peduoviridae</taxon>
        <taxon>Maltschvirus</taxon>
        <taxon>Maltschvirus maltsch</taxon>
    </lineage>
</organism>
<proteinExistence type="predicted"/>
<gene>
    <name evidence="2" type="ORF">UFOVP1191_28</name>
    <name evidence="3" type="ORF">UFOVP1252_31</name>
    <name evidence="1" type="ORF">UFOVP529_90</name>
</gene>
<dbReference type="EMBL" id="LR797211">
    <property type="protein sequence ID" value="CAB4194380.1"/>
    <property type="molecule type" value="Genomic_DNA"/>
</dbReference>
<name>A0A6J5MSA7_9CAUD</name>
<sequence length="70" mass="8038">MTDRGDAPTEKVWAIYYLYAQQFPIAITLDQRSPDDEAPYSVTVGEGEEEFTRLSDDEVGWLIRKKVGIR</sequence>
<evidence type="ECO:0000313" key="3">
    <source>
        <dbReference type="EMBL" id="CAB4194380.1"/>
    </source>
</evidence>
<dbReference type="EMBL" id="LR797158">
    <property type="protein sequence ID" value="CAB4190015.1"/>
    <property type="molecule type" value="Genomic_DNA"/>
</dbReference>
<evidence type="ECO:0000313" key="1">
    <source>
        <dbReference type="EMBL" id="CAB4149312.1"/>
    </source>
</evidence>
<reference evidence="1" key="1">
    <citation type="submission" date="2020-04" db="EMBL/GenBank/DDBJ databases">
        <authorList>
            <person name="Chiriac C."/>
            <person name="Salcher M."/>
            <person name="Ghai R."/>
            <person name="Kavagutti S V."/>
        </authorList>
    </citation>
    <scope>NUCLEOTIDE SEQUENCE</scope>
</reference>
<evidence type="ECO:0000313" key="2">
    <source>
        <dbReference type="EMBL" id="CAB4190015.1"/>
    </source>
</evidence>
<accession>A0A6J5MSA7</accession>
<protein>
    <submittedName>
        <fullName evidence="1">Uncharacterized protein</fullName>
    </submittedName>
</protein>
<dbReference type="EMBL" id="LR796510">
    <property type="protein sequence ID" value="CAB4149312.1"/>
    <property type="molecule type" value="Genomic_DNA"/>
</dbReference>